<dbReference type="SUPFAM" id="SSF56968">
    <property type="entry name" value="Lipovitellin-phosvitin complex, beta-sheet shell regions"/>
    <property type="match status" value="1"/>
</dbReference>
<comment type="caution">
    <text evidence="5">Lacks conserved residue(s) required for the propagation of feature annotation.</text>
</comment>
<evidence type="ECO:0000256" key="5">
    <source>
        <dbReference type="PROSITE-ProRule" id="PRU00557"/>
    </source>
</evidence>
<dbReference type="Gene3D" id="2.30.230.10">
    <property type="entry name" value="Lipovitellin, beta-sheet shell regions, chain A"/>
    <property type="match status" value="1"/>
</dbReference>
<dbReference type="SUPFAM" id="SSF48431">
    <property type="entry name" value="Lipovitellin-phosvitin complex, superhelical domain"/>
    <property type="match status" value="1"/>
</dbReference>
<evidence type="ECO:0000256" key="4">
    <source>
        <dbReference type="ARBA" id="ARBA00023180"/>
    </source>
</evidence>
<dbReference type="STRING" id="400682.A0A1X7TP21"/>
<dbReference type="EnsemblMetazoa" id="Aqu2.1.16618_001">
    <property type="protein sequence ID" value="Aqu2.1.16618_001"/>
    <property type="gene ID" value="Aqu2.1.16618"/>
</dbReference>
<dbReference type="OrthoDB" id="10653121at2759"/>
<keyword evidence="2" id="KW-0758">Storage protein</keyword>
<dbReference type="GO" id="GO:0005319">
    <property type="term" value="F:lipid transporter activity"/>
    <property type="evidence" value="ECO:0007669"/>
    <property type="project" value="InterPro"/>
</dbReference>
<feature type="domain" description="Vitellogenin" evidence="7">
    <location>
        <begin position="38"/>
        <end position="547"/>
    </location>
</feature>
<evidence type="ECO:0000256" key="3">
    <source>
        <dbReference type="ARBA" id="ARBA00023157"/>
    </source>
</evidence>
<feature type="chain" id="PRO_5012598096" description="Vitellogenin domain-containing protein" evidence="6">
    <location>
        <begin position="24"/>
        <end position="756"/>
    </location>
</feature>
<accession>A0A1X7TP21</accession>
<evidence type="ECO:0000256" key="2">
    <source>
        <dbReference type="ARBA" id="ARBA00022761"/>
    </source>
</evidence>
<dbReference type="InterPro" id="IPR001747">
    <property type="entry name" value="Vitellogenin_N"/>
</dbReference>
<dbReference type="InParanoid" id="A0A1X7TP21"/>
<evidence type="ECO:0000313" key="8">
    <source>
        <dbReference type="EnsemblMetazoa" id="Aqu2.1.16618_001"/>
    </source>
</evidence>
<reference evidence="8" key="1">
    <citation type="submission" date="2017-05" db="UniProtKB">
        <authorList>
            <consortium name="EnsemblMetazoa"/>
        </authorList>
    </citation>
    <scope>IDENTIFICATION</scope>
</reference>
<dbReference type="InterPro" id="IPR045817">
    <property type="entry name" value="OPA1_C"/>
</dbReference>
<keyword evidence="3" id="KW-1015">Disulfide bond</keyword>
<dbReference type="SMART" id="SM00638">
    <property type="entry name" value="LPD_N"/>
    <property type="match status" value="1"/>
</dbReference>
<dbReference type="Pfam" id="PF19434">
    <property type="entry name" value="OPA1_C"/>
    <property type="match status" value="1"/>
</dbReference>
<feature type="signal peptide" evidence="6">
    <location>
        <begin position="1"/>
        <end position="23"/>
    </location>
</feature>
<dbReference type="Gene3D" id="1.25.10.20">
    <property type="entry name" value="Vitellinogen, superhelical"/>
    <property type="match status" value="1"/>
</dbReference>
<dbReference type="PANTHER" id="PTHR23345">
    <property type="entry name" value="VITELLOGENIN-RELATED"/>
    <property type="match status" value="1"/>
</dbReference>
<dbReference type="AlphaFoldDB" id="A0A1X7TP21"/>
<evidence type="ECO:0000256" key="6">
    <source>
        <dbReference type="SAM" id="SignalP"/>
    </source>
</evidence>
<evidence type="ECO:0000256" key="1">
    <source>
        <dbReference type="ARBA" id="ARBA00022729"/>
    </source>
</evidence>
<dbReference type="Pfam" id="PF01347">
    <property type="entry name" value="Vitellogenin_N"/>
    <property type="match status" value="2"/>
</dbReference>
<dbReference type="PROSITE" id="PS51211">
    <property type="entry name" value="VITELLOGENIN"/>
    <property type="match status" value="1"/>
</dbReference>
<keyword evidence="1 6" id="KW-0732">Signal</keyword>
<organism evidence="8">
    <name type="scientific">Amphimedon queenslandica</name>
    <name type="common">Sponge</name>
    <dbReference type="NCBI Taxonomy" id="400682"/>
    <lineage>
        <taxon>Eukaryota</taxon>
        <taxon>Metazoa</taxon>
        <taxon>Porifera</taxon>
        <taxon>Demospongiae</taxon>
        <taxon>Heteroscleromorpha</taxon>
        <taxon>Haplosclerida</taxon>
        <taxon>Niphatidae</taxon>
        <taxon>Amphimedon</taxon>
    </lineage>
</organism>
<dbReference type="InterPro" id="IPR015816">
    <property type="entry name" value="Vitellinogen_b-sht_N"/>
</dbReference>
<dbReference type="InterPro" id="IPR050733">
    <property type="entry name" value="Vitellogenin/Apolipophorin"/>
</dbReference>
<protein>
    <recommendedName>
        <fullName evidence="7">Vitellogenin domain-containing protein</fullName>
    </recommendedName>
</protein>
<keyword evidence="4" id="KW-0325">Glycoprotein</keyword>
<dbReference type="InterPro" id="IPR015819">
    <property type="entry name" value="Lipid_transp_b-sht_shell"/>
</dbReference>
<sequence length="756" mass="85122">MRLIVFVVLALVLFSSTSDAGAAAKKDYRKIGDCSKKASMTCTYKYSVDGEVKGGEDTHITANVDIFCESVGVFKNESAVRYCINVRDAVGRISNKENNYNSDTEAPIKHLDKFFCFAQSTSSGKVLGVFHPKSEKEWAVNIKRSIASAFQANYKETAVANETDSQSKHKSHYKYFSEGSKQIQERRIDSRDVSVYAGKASIEDRKGTLYFHEHDKLEIDSDRRIQFSEGKSVLELGAEEEDKATASDTNDKAVPPLGAISDYKLKLSRCYKPPRKDLVEELTAVMASHECAIGDILATINEVEADAEAMEELSDELPSFDETVKQIQKDTESEEAIQLVDKWRKLLKLESKNGALSGTKAKLPQLLQRLNEIETDEESSDERVLIYHLLSSVGNLESQKALLDMLKVHSSSSLEVTSLLVEIALMPSVHSSTVDSLISQYESLESDDYVANQLILSLGTLGRHANVEDKIVKYLSVKLTSAMTPEDTSVLIHALGNTASKKIIPILEPFISDDTYQSYTIDALRGVSMDGAVQKEFTTLVTESLHPQVVLEVVESLTFPFKNSLYSFKIKKDYDASQDLKSALIRAAIKYKEDELMNSLKEYFTAINDRTSNEILQEGLESKNIPNHPNKLFVDEVLTVQRSLKNKGLIVPEEEIQLAWSHAYRLHFLQQTQQKAHNCQKGFLLRQHSPQFACPEVTFFWRVQQLYGTRLTYEILYIIVRQLEQQLKIILDNIGNDEKRKRDLIRGNAVDKAEQL</sequence>
<proteinExistence type="predicted"/>
<evidence type="ECO:0000259" key="7">
    <source>
        <dbReference type="PROSITE" id="PS51211"/>
    </source>
</evidence>
<name>A0A1X7TP21_AMPQE</name>
<dbReference type="InterPro" id="IPR011030">
    <property type="entry name" value="Lipovitellin_superhlx_dom"/>
</dbReference>
<dbReference type="PANTHER" id="PTHR23345:SF15">
    <property type="entry name" value="VITELLOGENIN 1-RELATED"/>
    <property type="match status" value="1"/>
</dbReference>